<evidence type="ECO:0000313" key="2">
    <source>
        <dbReference type="Proteomes" id="UP000287651"/>
    </source>
</evidence>
<comment type="caution">
    <text evidence="1">The sequence shown here is derived from an EMBL/GenBank/DDBJ whole genome shotgun (WGS) entry which is preliminary data.</text>
</comment>
<sequence length="99" mass="10632">MWWLPLGHGRQRTVAACAASTHMRPPLVRPLLHVAATIACGSIYPRAVVAESGYCLREVADFAVVVAALSCCDTPQADLVERSKIVASFNGAHQSFKVI</sequence>
<organism evidence="1 2">
    <name type="scientific">Ensete ventricosum</name>
    <name type="common">Abyssinian banana</name>
    <name type="synonym">Musa ensete</name>
    <dbReference type="NCBI Taxonomy" id="4639"/>
    <lineage>
        <taxon>Eukaryota</taxon>
        <taxon>Viridiplantae</taxon>
        <taxon>Streptophyta</taxon>
        <taxon>Embryophyta</taxon>
        <taxon>Tracheophyta</taxon>
        <taxon>Spermatophyta</taxon>
        <taxon>Magnoliopsida</taxon>
        <taxon>Liliopsida</taxon>
        <taxon>Zingiberales</taxon>
        <taxon>Musaceae</taxon>
        <taxon>Ensete</taxon>
    </lineage>
</organism>
<accession>A0A426YI99</accession>
<proteinExistence type="predicted"/>
<dbReference type="Proteomes" id="UP000287651">
    <property type="component" value="Unassembled WGS sequence"/>
</dbReference>
<dbReference type="AlphaFoldDB" id="A0A426YI99"/>
<gene>
    <name evidence="1" type="ORF">B296_00051129</name>
</gene>
<evidence type="ECO:0000313" key="1">
    <source>
        <dbReference type="EMBL" id="RRT51406.1"/>
    </source>
</evidence>
<name>A0A426YI99_ENSVE</name>
<protein>
    <submittedName>
        <fullName evidence="1">Uncharacterized protein</fullName>
    </submittedName>
</protein>
<dbReference type="EMBL" id="AMZH03012241">
    <property type="protein sequence ID" value="RRT51406.1"/>
    <property type="molecule type" value="Genomic_DNA"/>
</dbReference>
<reference evidence="1 2" key="1">
    <citation type="journal article" date="2014" name="Agronomy (Basel)">
        <title>A Draft Genome Sequence for Ensete ventricosum, the Drought-Tolerant Tree Against Hunger.</title>
        <authorList>
            <person name="Harrison J."/>
            <person name="Moore K.A."/>
            <person name="Paszkiewicz K."/>
            <person name="Jones T."/>
            <person name="Grant M."/>
            <person name="Ambacheew D."/>
            <person name="Muzemil S."/>
            <person name="Studholme D.J."/>
        </authorList>
    </citation>
    <scope>NUCLEOTIDE SEQUENCE [LARGE SCALE GENOMIC DNA]</scope>
</reference>